<dbReference type="InterPro" id="IPR027463">
    <property type="entry name" value="AcrB_DN_DC_subdom"/>
</dbReference>
<feature type="transmembrane region" description="Helical" evidence="1">
    <location>
        <begin position="982"/>
        <end position="1009"/>
    </location>
</feature>
<dbReference type="EMBL" id="QFLI01000006">
    <property type="protein sequence ID" value="PXX99155.1"/>
    <property type="molecule type" value="Genomic_DNA"/>
</dbReference>
<protein>
    <submittedName>
        <fullName evidence="2">AcrB/AcrD/AcrF family protein</fullName>
    </submittedName>
</protein>
<proteinExistence type="predicted"/>
<reference evidence="2 3" key="1">
    <citation type="submission" date="2018-05" db="EMBL/GenBank/DDBJ databases">
        <title>Marinifilum breve JC075T sp. nov., a marine bacterium isolated from Yongle Blue Hole in the South China Sea.</title>
        <authorList>
            <person name="Fu T."/>
        </authorList>
    </citation>
    <scope>NUCLEOTIDE SEQUENCE [LARGE SCALE GENOMIC DNA]</scope>
    <source>
        <strain evidence="2 3">JC075</strain>
    </source>
</reference>
<gene>
    <name evidence="2" type="ORF">DF185_14860</name>
</gene>
<name>A0A2V3ZY77_9BACT</name>
<dbReference type="Gene3D" id="3.30.70.1320">
    <property type="entry name" value="Multidrug efflux transporter AcrB pore domain like"/>
    <property type="match status" value="1"/>
</dbReference>
<dbReference type="PRINTS" id="PR00702">
    <property type="entry name" value="ACRIFLAVINRP"/>
</dbReference>
<dbReference type="Gene3D" id="3.30.2090.10">
    <property type="entry name" value="Multidrug efflux transporter AcrB TolC docking domain, DN and DC subdomains"/>
    <property type="match status" value="2"/>
</dbReference>
<accession>A0A2V3ZY77</accession>
<keyword evidence="1" id="KW-0472">Membrane</keyword>
<dbReference type="RefSeq" id="WP_110361549.1">
    <property type="nucleotide sequence ID" value="NZ_QFLI01000006.1"/>
</dbReference>
<dbReference type="PANTHER" id="PTHR32063">
    <property type="match status" value="1"/>
</dbReference>
<dbReference type="AlphaFoldDB" id="A0A2V3ZY77"/>
<feature type="transmembrane region" description="Helical" evidence="1">
    <location>
        <begin position="335"/>
        <end position="353"/>
    </location>
</feature>
<dbReference type="InterPro" id="IPR001036">
    <property type="entry name" value="Acrflvin-R"/>
</dbReference>
<feature type="transmembrane region" description="Helical" evidence="1">
    <location>
        <begin position="360"/>
        <end position="380"/>
    </location>
</feature>
<keyword evidence="1" id="KW-1133">Transmembrane helix</keyword>
<dbReference type="Gene3D" id="3.30.70.1430">
    <property type="entry name" value="Multidrug efflux transporter AcrB pore domain"/>
    <property type="match status" value="2"/>
</dbReference>
<feature type="transmembrane region" description="Helical" evidence="1">
    <location>
        <begin position="959"/>
        <end position="976"/>
    </location>
</feature>
<comment type="caution">
    <text evidence="2">The sequence shown here is derived from an EMBL/GenBank/DDBJ whole genome shotgun (WGS) entry which is preliminary data.</text>
</comment>
<feature type="transmembrane region" description="Helical" evidence="1">
    <location>
        <begin position="529"/>
        <end position="548"/>
    </location>
</feature>
<keyword evidence="3" id="KW-1185">Reference proteome</keyword>
<dbReference type="Pfam" id="PF00873">
    <property type="entry name" value="ACR_tran"/>
    <property type="match status" value="1"/>
</dbReference>
<sequence>MNFTEAVLKQRKVLLFVLIALAIGGVFSFFKMGKLEDAEISVKSALVITQYPGASPHEVELRVTDILETAIQAMDNIKDIESRSMAGYSEITVNINENVKNDELPQLWDILRRKVNDITPALPQGASKPMVVDDFGDVYGIFLALSGDGYSGEELQDYARYMKRELLLVDGVKRINLFGEQETCINIELSQEKMAYLGIHPANVIQILNQQNSMVNPGSLKVGGDRIRIASDGSFHELDDLKNILISANDQNPIFLKDIAQIKEDYVRPFTSKMKYNQVPAIGLTIAMEKGGNVIELGERVQNRIDELKTNVPVGININRIFYQPERVSIAIEQFMINLIESVLIVVFVLLLAMGFRTGLLIGSGLIFTILGTFIVMLSVDITLQRVSLAAIIIAMGMLVDNAIVIADGILVDLKKGLKREEAMSRTSKQTAMPLLGATVVAILAFLPIYLSPDSTGEFCASLFQVVGISLFLSWILALTQTPYFCDLFLRGKKYEKQEGEEQQTDPYAGKFYQKFRHFVKYSLRHKTMILAVTVLMFFSAVFVFKYVKQLFMPNLEYNQFIVEYWLPEGSDIETVEDDLNDLEAYLLKQEDVLNVTTSLGSTPARYTLVRPFNNSHANYGELVIDTKDYETTVRFGAELQEFLDENYSWARARVRYYSPISTESMIEAKFSGPDPKVLRELSEKAERIMEAEPIAVKVTNNWKNQVKVWNPRFSQAQSRVTGINRSDVSNALACATDGLAIGVFRKADDILPIYLKTTVEKDKYVESLENTPVWGAKPQSIPLRQVVSDIEIEFEDPVIKRYDRRRAIKAQCDPAPGYNAPDVFNKVHKKIEAIPLPEGYDLEWLGEHKNSADANENIAKFLPLAFLLMVIIIMMLFNNFRQPIIILTILPLAFIGVSYGLWLTGKPFGFMAVLGTLGLMGMMIKNAVVLLDQINLDISEGKDVLVAIIDSAVSRMRPVIMASFTTILGMIPLIPDELFGGMAVAIMFGLLIGSIITLIVVPVLYAVFYRVNTKEVMDL</sequence>
<feature type="transmembrane region" description="Helical" evidence="1">
    <location>
        <begin position="432"/>
        <end position="451"/>
    </location>
</feature>
<dbReference type="Gene3D" id="1.20.1640.10">
    <property type="entry name" value="Multidrug efflux transporter AcrB transmembrane domain"/>
    <property type="match status" value="2"/>
</dbReference>
<dbReference type="GO" id="GO:0042910">
    <property type="term" value="F:xenobiotic transmembrane transporter activity"/>
    <property type="evidence" value="ECO:0007669"/>
    <property type="project" value="TreeGrafter"/>
</dbReference>
<keyword evidence="1" id="KW-0812">Transmembrane</keyword>
<feature type="transmembrane region" description="Helical" evidence="1">
    <location>
        <begin position="859"/>
        <end position="878"/>
    </location>
</feature>
<dbReference type="PANTHER" id="PTHR32063:SF18">
    <property type="entry name" value="CATION EFFLUX SYSTEM PROTEIN"/>
    <property type="match status" value="1"/>
</dbReference>
<organism evidence="2 3">
    <name type="scientific">Marinifilum breve</name>
    <dbReference type="NCBI Taxonomy" id="2184082"/>
    <lineage>
        <taxon>Bacteria</taxon>
        <taxon>Pseudomonadati</taxon>
        <taxon>Bacteroidota</taxon>
        <taxon>Bacteroidia</taxon>
        <taxon>Marinilabiliales</taxon>
        <taxon>Marinifilaceae</taxon>
    </lineage>
</organism>
<evidence type="ECO:0000313" key="3">
    <source>
        <dbReference type="Proteomes" id="UP000248079"/>
    </source>
</evidence>
<dbReference type="OrthoDB" id="9798415at2"/>
<feature type="transmembrane region" description="Helical" evidence="1">
    <location>
        <begin position="909"/>
        <end position="932"/>
    </location>
</feature>
<dbReference type="SUPFAM" id="SSF82714">
    <property type="entry name" value="Multidrug efflux transporter AcrB TolC docking domain, DN and DC subdomains"/>
    <property type="match status" value="2"/>
</dbReference>
<feature type="transmembrane region" description="Helical" evidence="1">
    <location>
        <begin position="885"/>
        <end position="903"/>
    </location>
</feature>
<dbReference type="SUPFAM" id="SSF82866">
    <property type="entry name" value="Multidrug efflux transporter AcrB transmembrane domain"/>
    <property type="match status" value="2"/>
</dbReference>
<feature type="transmembrane region" description="Helical" evidence="1">
    <location>
        <begin position="386"/>
        <end position="411"/>
    </location>
</feature>
<feature type="transmembrane region" description="Helical" evidence="1">
    <location>
        <begin position="463"/>
        <end position="486"/>
    </location>
</feature>
<evidence type="ECO:0000313" key="2">
    <source>
        <dbReference type="EMBL" id="PXX99155.1"/>
    </source>
</evidence>
<dbReference type="Proteomes" id="UP000248079">
    <property type="component" value="Unassembled WGS sequence"/>
</dbReference>
<dbReference type="SUPFAM" id="SSF82693">
    <property type="entry name" value="Multidrug efflux transporter AcrB pore domain, PN1, PN2, PC1 and PC2 subdomains"/>
    <property type="match status" value="2"/>
</dbReference>
<evidence type="ECO:0000256" key="1">
    <source>
        <dbReference type="SAM" id="Phobius"/>
    </source>
</evidence>
<dbReference type="Gene3D" id="3.30.70.1440">
    <property type="entry name" value="Multidrug efflux transporter AcrB pore domain"/>
    <property type="match status" value="1"/>
</dbReference>
<dbReference type="GO" id="GO:0005886">
    <property type="term" value="C:plasma membrane"/>
    <property type="evidence" value="ECO:0007669"/>
    <property type="project" value="TreeGrafter"/>
</dbReference>